<dbReference type="AlphaFoldDB" id="A0A6L2PLB0"/>
<dbReference type="Pfam" id="PF06979">
    <property type="entry name" value="TMEM70"/>
    <property type="match status" value="1"/>
</dbReference>
<evidence type="ECO:0008006" key="5">
    <source>
        <dbReference type="Google" id="ProtNLM"/>
    </source>
</evidence>
<keyword evidence="2" id="KW-0812">Transmembrane</keyword>
<dbReference type="EMBL" id="BLKM01000294">
    <property type="protein sequence ID" value="GFG31315.1"/>
    <property type="molecule type" value="Genomic_DNA"/>
</dbReference>
<feature type="transmembrane region" description="Helical" evidence="2">
    <location>
        <begin position="89"/>
        <end position="110"/>
    </location>
</feature>
<evidence type="ECO:0000313" key="4">
    <source>
        <dbReference type="Proteomes" id="UP000502823"/>
    </source>
</evidence>
<gene>
    <name evidence="3" type="ORF">Cfor_12878</name>
</gene>
<dbReference type="PANTHER" id="PTHR13281:SF0">
    <property type="entry name" value="TRANSMEMBRANE PROTEIN 70, MITOCHONDRIAL"/>
    <property type="match status" value="1"/>
</dbReference>
<comment type="similarity">
    <text evidence="1">Belongs to the TMEM70 family.</text>
</comment>
<evidence type="ECO:0000313" key="3">
    <source>
        <dbReference type="EMBL" id="GFG31315.1"/>
    </source>
</evidence>
<evidence type="ECO:0000256" key="2">
    <source>
        <dbReference type="SAM" id="Phobius"/>
    </source>
</evidence>
<keyword evidence="2" id="KW-1133">Transmembrane helix</keyword>
<evidence type="ECO:0000256" key="1">
    <source>
        <dbReference type="ARBA" id="ARBA00005280"/>
    </source>
</evidence>
<reference evidence="4" key="1">
    <citation type="submission" date="2020-01" db="EMBL/GenBank/DDBJ databases">
        <title>Draft genome sequence of the Termite Coptotermes fromosanus.</title>
        <authorList>
            <person name="Itakura S."/>
            <person name="Yosikawa Y."/>
            <person name="Umezawa K."/>
        </authorList>
    </citation>
    <scope>NUCLEOTIDE SEQUENCE [LARGE SCALE GENOMIC DNA]</scope>
</reference>
<sequence length="143" mass="16048">MHKTNQRRFSKTVICTITDQYKSCIQLSTKCNYGSSVTDTSKESIQVYYGNLTPQIRAVKIFSLLSSVTGLASQPILVQQVPNLGTPTVVALFGFVGFFTFVTPLLLHMITKKYVAYMYFDSSTGKYSAICLTFFLRRKKVIG</sequence>
<accession>A0A6L2PLB0</accession>
<keyword evidence="4" id="KW-1185">Reference proteome</keyword>
<dbReference type="Proteomes" id="UP000502823">
    <property type="component" value="Unassembled WGS sequence"/>
</dbReference>
<dbReference type="InterPro" id="IPR009724">
    <property type="entry name" value="TMEM70"/>
</dbReference>
<comment type="caution">
    <text evidence="3">The sequence shown here is derived from an EMBL/GenBank/DDBJ whole genome shotgun (WGS) entry which is preliminary data.</text>
</comment>
<dbReference type="PANTHER" id="PTHR13281">
    <property type="entry name" value="TRANSMEMBRANE PROTEIN 70, MITOCHONDRIAL"/>
    <property type="match status" value="1"/>
</dbReference>
<name>A0A6L2PLB0_COPFO</name>
<dbReference type="InterPro" id="IPR045325">
    <property type="entry name" value="TMEM70/TMEM186/TMEM223"/>
</dbReference>
<organism evidence="3 4">
    <name type="scientific">Coptotermes formosanus</name>
    <name type="common">Formosan subterranean termite</name>
    <dbReference type="NCBI Taxonomy" id="36987"/>
    <lineage>
        <taxon>Eukaryota</taxon>
        <taxon>Metazoa</taxon>
        <taxon>Ecdysozoa</taxon>
        <taxon>Arthropoda</taxon>
        <taxon>Hexapoda</taxon>
        <taxon>Insecta</taxon>
        <taxon>Pterygota</taxon>
        <taxon>Neoptera</taxon>
        <taxon>Polyneoptera</taxon>
        <taxon>Dictyoptera</taxon>
        <taxon>Blattodea</taxon>
        <taxon>Blattoidea</taxon>
        <taxon>Termitoidae</taxon>
        <taxon>Rhinotermitidae</taxon>
        <taxon>Coptotermes</taxon>
    </lineage>
</organism>
<dbReference type="GO" id="GO:0031966">
    <property type="term" value="C:mitochondrial membrane"/>
    <property type="evidence" value="ECO:0007669"/>
    <property type="project" value="TreeGrafter"/>
</dbReference>
<dbReference type="InParanoid" id="A0A6L2PLB0"/>
<proteinExistence type="inferred from homology"/>
<feature type="transmembrane region" description="Helical" evidence="2">
    <location>
        <begin position="58"/>
        <end position="77"/>
    </location>
</feature>
<keyword evidence="2" id="KW-0472">Membrane</keyword>
<dbReference type="GO" id="GO:0033615">
    <property type="term" value="P:mitochondrial proton-transporting ATP synthase complex assembly"/>
    <property type="evidence" value="ECO:0007669"/>
    <property type="project" value="TreeGrafter"/>
</dbReference>
<protein>
    <recommendedName>
        <fullName evidence="5">Transmembrane protein 70</fullName>
    </recommendedName>
</protein>
<dbReference type="OrthoDB" id="156886at2759"/>